<dbReference type="EMBL" id="KZ613956">
    <property type="protein sequence ID" value="PMD33286.1"/>
    <property type="molecule type" value="Genomic_DNA"/>
</dbReference>
<evidence type="ECO:0000313" key="2">
    <source>
        <dbReference type="Proteomes" id="UP000235786"/>
    </source>
</evidence>
<dbReference type="Proteomes" id="UP000235786">
    <property type="component" value="Unassembled WGS sequence"/>
</dbReference>
<dbReference type="AlphaFoldDB" id="A0A2J6R442"/>
<evidence type="ECO:0000313" key="1">
    <source>
        <dbReference type="EMBL" id="PMD33286.1"/>
    </source>
</evidence>
<proteinExistence type="predicted"/>
<reference evidence="1 2" key="1">
    <citation type="submission" date="2016-04" db="EMBL/GenBank/DDBJ databases">
        <title>A degradative enzymes factory behind the ericoid mycorrhizal symbiosis.</title>
        <authorList>
            <consortium name="DOE Joint Genome Institute"/>
            <person name="Martino E."/>
            <person name="Morin E."/>
            <person name="Grelet G."/>
            <person name="Kuo A."/>
            <person name="Kohler A."/>
            <person name="Daghino S."/>
            <person name="Barry K."/>
            <person name="Choi C."/>
            <person name="Cichocki N."/>
            <person name="Clum A."/>
            <person name="Copeland A."/>
            <person name="Hainaut M."/>
            <person name="Haridas S."/>
            <person name="Labutti K."/>
            <person name="Lindquist E."/>
            <person name="Lipzen A."/>
            <person name="Khouja H.-R."/>
            <person name="Murat C."/>
            <person name="Ohm R."/>
            <person name="Olson A."/>
            <person name="Spatafora J."/>
            <person name="Veneault-Fourrey C."/>
            <person name="Henrissat B."/>
            <person name="Grigoriev I."/>
            <person name="Martin F."/>
            <person name="Perotto S."/>
        </authorList>
    </citation>
    <scope>NUCLEOTIDE SEQUENCE [LARGE SCALE GENOMIC DNA]</scope>
    <source>
        <strain evidence="1 2">F</strain>
    </source>
</reference>
<gene>
    <name evidence="1" type="ORF">L207DRAFT_589652</name>
</gene>
<protein>
    <submittedName>
        <fullName evidence="1">Uncharacterized protein</fullName>
    </submittedName>
</protein>
<organism evidence="1 2">
    <name type="scientific">Hyaloscypha variabilis (strain UAMH 11265 / GT02V1 / F)</name>
    <name type="common">Meliniomyces variabilis</name>
    <dbReference type="NCBI Taxonomy" id="1149755"/>
    <lineage>
        <taxon>Eukaryota</taxon>
        <taxon>Fungi</taxon>
        <taxon>Dikarya</taxon>
        <taxon>Ascomycota</taxon>
        <taxon>Pezizomycotina</taxon>
        <taxon>Leotiomycetes</taxon>
        <taxon>Helotiales</taxon>
        <taxon>Hyaloscyphaceae</taxon>
        <taxon>Hyaloscypha</taxon>
        <taxon>Hyaloscypha variabilis</taxon>
    </lineage>
</organism>
<name>A0A2J6R442_HYAVF</name>
<sequence length="153" mass="17159">MRVWKAFANHENHHQIKAFATCCTRTDGRHSQGRKKAAEIFMVAGMLERRVAEQGDALGGGKTQQLGVLGDIWGKPTTREAHVGETDYYAMKMEVVSSKTSLKNRRRSFSRLNGSKLGTKLILPSSIRRVAHGAMSCEPGIQWLWSHSYSQEK</sequence>
<keyword evidence="2" id="KW-1185">Reference proteome</keyword>
<accession>A0A2J6R442</accession>